<feature type="non-terminal residue" evidence="11">
    <location>
        <position position="60"/>
    </location>
</feature>
<dbReference type="OrthoDB" id="8062037at2759"/>
<dbReference type="GO" id="GO:0008270">
    <property type="term" value="F:zinc ion binding"/>
    <property type="evidence" value="ECO:0007669"/>
    <property type="project" value="UniProtKB-KW"/>
</dbReference>
<name>D8QWA5_SELML</name>
<feature type="non-terminal residue" evidence="11">
    <location>
        <position position="1"/>
    </location>
</feature>
<evidence type="ECO:0000256" key="5">
    <source>
        <dbReference type="ARBA" id="ARBA00022771"/>
    </source>
</evidence>
<dbReference type="PANTHER" id="PTHR46463">
    <property type="entry name" value="ZINC FINGER, RING/FYVE/PHD-TYPE"/>
    <property type="match status" value="1"/>
</dbReference>
<dbReference type="SUPFAM" id="SSF57850">
    <property type="entry name" value="RING/U-box"/>
    <property type="match status" value="1"/>
</dbReference>
<dbReference type="EMBL" id="GL377609">
    <property type="protein sequence ID" value="EFJ18443.1"/>
    <property type="molecule type" value="Genomic_DNA"/>
</dbReference>
<evidence type="ECO:0000256" key="3">
    <source>
        <dbReference type="ARBA" id="ARBA00022679"/>
    </source>
</evidence>
<reference evidence="11 12" key="1">
    <citation type="journal article" date="2011" name="Science">
        <title>The Selaginella genome identifies genetic changes associated with the evolution of vascular plants.</title>
        <authorList>
            <person name="Banks J.A."/>
            <person name="Nishiyama T."/>
            <person name="Hasebe M."/>
            <person name="Bowman J.L."/>
            <person name="Gribskov M."/>
            <person name="dePamphilis C."/>
            <person name="Albert V.A."/>
            <person name="Aono N."/>
            <person name="Aoyama T."/>
            <person name="Ambrose B.A."/>
            <person name="Ashton N.W."/>
            <person name="Axtell M.J."/>
            <person name="Barker E."/>
            <person name="Barker M.S."/>
            <person name="Bennetzen J.L."/>
            <person name="Bonawitz N.D."/>
            <person name="Chapple C."/>
            <person name="Cheng C."/>
            <person name="Correa L.G."/>
            <person name="Dacre M."/>
            <person name="DeBarry J."/>
            <person name="Dreyer I."/>
            <person name="Elias M."/>
            <person name="Engstrom E.M."/>
            <person name="Estelle M."/>
            <person name="Feng L."/>
            <person name="Finet C."/>
            <person name="Floyd S.K."/>
            <person name="Frommer W.B."/>
            <person name="Fujita T."/>
            <person name="Gramzow L."/>
            <person name="Gutensohn M."/>
            <person name="Harholt J."/>
            <person name="Hattori M."/>
            <person name="Heyl A."/>
            <person name="Hirai T."/>
            <person name="Hiwatashi Y."/>
            <person name="Ishikawa M."/>
            <person name="Iwata M."/>
            <person name="Karol K.G."/>
            <person name="Koehler B."/>
            <person name="Kolukisaoglu U."/>
            <person name="Kubo M."/>
            <person name="Kurata T."/>
            <person name="Lalonde S."/>
            <person name="Li K."/>
            <person name="Li Y."/>
            <person name="Litt A."/>
            <person name="Lyons E."/>
            <person name="Manning G."/>
            <person name="Maruyama T."/>
            <person name="Michael T.P."/>
            <person name="Mikami K."/>
            <person name="Miyazaki S."/>
            <person name="Morinaga S."/>
            <person name="Murata T."/>
            <person name="Mueller-Roeber B."/>
            <person name="Nelson D.R."/>
            <person name="Obara M."/>
            <person name="Oguri Y."/>
            <person name="Olmstead R.G."/>
            <person name="Onodera N."/>
            <person name="Petersen B.L."/>
            <person name="Pils B."/>
            <person name="Prigge M."/>
            <person name="Rensing S.A."/>
            <person name="Riano-Pachon D.M."/>
            <person name="Roberts A.W."/>
            <person name="Sato Y."/>
            <person name="Scheller H.V."/>
            <person name="Schulz B."/>
            <person name="Schulz C."/>
            <person name="Shakirov E.V."/>
            <person name="Shibagaki N."/>
            <person name="Shinohara N."/>
            <person name="Shippen D.E."/>
            <person name="Soerensen I."/>
            <person name="Sotooka R."/>
            <person name="Sugimoto N."/>
            <person name="Sugita M."/>
            <person name="Sumikawa N."/>
            <person name="Tanurdzic M."/>
            <person name="Theissen G."/>
            <person name="Ulvskov P."/>
            <person name="Wakazuki S."/>
            <person name="Weng J.K."/>
            <person name="Willats W.W."/>
            <person name="Wipf D."/>
            <person name="Wolf P.G."/>
            <person name="Yang L."/>
            <person name="Zimmer A.D."/>
            <person name="Zhu Q."/>
            <person name="Mitros T."/>
            <person name="Hellsten U."/>
            <person name="Loque D."/>
            <person name="Otillar R."/>
            <person name="Salamov A."/>
            <person name="Schmutz J."/>
            <person name="Shapiro H."/>
            <person name="Lindquist E."/>
            <person name="Lucas S."/>
            <person name="Rokhsar D."/>
            <person name="Grigoriev I.V."/>
        </authorList>
    </citation>
    <scope>NUCLEOTIDE SEQUENCE [LARGE SCALE GENOMIC DNA]</scope>
</reference>
<keyword evidence="12" id="KW-1185">Reference proteome</keyword>
<dbReference type="HOGENOM" id="CLU_013137_21_0_1"/>
<keyword evidence="4" id="KW-0479">Metal-binding</keyword>
<organism evidence="12">
    <name type="scientific">Selaginella moellendorffii</name>
    <name type="common">Spikemoss</name>
    <dbReference type="NCBI Taxonomy" id="88036"/>
    <lineage>
        <taxon>Eukaryota</taxon>
        <taxon>Viridiplantae</taxon>
        <taxon>Streptophyta</taxon>
        <taxon>Embryophyta</taxon>
        <taxon>Tracheophyta</taxon>
        <taxon>Lycopodiopsida</taxon>
        <taxon>Selaginellales</taxon>
        <taxon>Selaginellaceae</taxon>
        <taxon>Selaginella</taxon>
    </lineage>
</organism>
<keyword evidence="5 8" id="KW-0863">Zinc-finger</keyword>
<dbReference type="AlphaFoldDB" id="D8QWA5"/>
<accession>D8QWA5</accession>
<dbReference type="SMART" id="SM00184">
    <property type="entry name" value="RING"/>
    <property type="match status" value="1"/>
</dbReference>
<dbReference type="GO" id="GO:0061630">
    <property type="term" value="F:ubiquitin protein ligase activity"/>
    <property type="evidence" value="ECO:0007669"/>
    <property type="project" value="UniProtKB-EC"/>
</dbReference>
<keyword evidence="6" id="KW-0833">Ubl conjugation pathway</keyword>
<sequence length="60" mass="6864">LTKSESMLSLIDDEDACPTCLDVYTPENPKINTECGHHYHLACILEWMERSKHCPVCDKV</sequence>
<evidence type="ECO:0000256" key="2">
    <source>
        <dbReference type="ARBA" id="ARBA00012483"/>
    </source>
</evidence>
<dbReference type="KEGG" id="smo:SELMODRAFT_59984"/>
<keyword evidence="3" id="KW-0808">Transferase</keyword>
<dbReference type="Gene3D" id="3.30.40.10">
    <property type="entry name" value="Zinc/RING finger domain, C3HC4 (zinc finger)"/>
    <property type="match status" value="1"/>
</dbReference>
<gene>
    <name evidence="10" type="ORF">SELMODRAFT_59984</name>
    <name evidence="11" type="ORF">SELMODRAFT_69982</name>
</gene>
<evidence type="ECO:0000256" key="1">
    <source>
        <dbReference type="ARBA" id="ARBA00000900"/>
    </source>
</evidence>
<dbReference type="EMBL" id="GL377567">
    <property type="protein sequence ID" value="EFJ36600.1"/>
    <property type="molecule type" value="Genomic_DNA"/>
</dbReference>
<dbReference type="PANTHER" id="PTHR46463:SF10">
    <property type="entry name" value="OS01G0926200 PROTEIN"/>
    <property type="match status" value="1"/>
</dbReference>
<evidence type="ECO:0000256" key="8">
    <source>
        <dbReference type="PROSITE-ProRule" id="PRU00175"/>
    </source>
</evidence>
<keyword evidence="7" id="KW-0862">Zinc</keyword>
<dbReference type="GO" id="GO:0004842">
    <property type="term" value="F:ubiquitin-protein transferase activity"/>
    <property type="evidence" value="ECO:0000318"/>
    <property type="project" value="GO_Central"/>
</dbReference>
<feature type="domain" description="RING-type" evidence="9">
    <location>
        <begin position="17"/>
        <end position="58"/>
    </location>
</feature>
<dbReference type="Proteomes" id="UP000001514">
    <property type="component" value="Unassembled WGS sequence"/>
</dbReference>
<evidence type="ECO:0000313" key="11">
    <source>
        <dbReference type="EMBL" id="EFJ36600.1"/>
    </source>
</evidence>
<dbReference type="InParanoid" id="D8QWA5"/>
<dbReference type="InterPro" id="IPR013083">
    <property type="entry name" value="Znf_RING/FYVE/PHD"/>
</dbReference>
<dbReference type="Pfam" id="PF13639">
    <property type="entry name" value="zf-RING_2"/>
    <property type="match status" value="1"/>
</dbReference>
<dbReference type="STRING" id="88036.D8QWA5"/>
<dbReference type="eggNOG" id="KOG0800">
    <property type="taxonomic scope" value="Eukaryota"/>
</dbReference>
<dbReference type="KEGG" id="smo:SELMODRAFT_69982"/>
<evidence type="ECO:0000313" key="10">
    <source>
        <dbReference type="EMBL" id="EFJ18443.1"/>
    </source>
</evidence>
<dbReference type="PROSITE" id="PS50089">
    <property type="entry name" value="ZF_RING_2"/>
    <property type="match status" value="1"/>
</dbReference>
<evidence type="ECO:0000256" key="7">
    <source>
        <dbReference type="ARBA" id="ARBA00022833"/>
    </source>
</evidence>
<evidence type="ECO:0000256" key="4">
    <source>
        <dbReference type="ARBA" id="ARBA00022723"/>
    </source>
</evidence>
<evidence type="ECO:0000313" key="12">
    <source>
        <dbReference type="Proteomes" id="UP000001514"/>
    </source>
</evidence>
<dbReference type="OMA" id="KINTECG"/>
<protein>
    <recommendedName>
        <fullName evidence="2">RING-type E3 ubiquitin transferase</fullName>
        <ecNumber evidence="2">2.3.2.27</ecNumber>
    </recommendedName>
</protein>
<evidence type="ECO:0000259" key="9">
    <source>
        <dbReference type="PROSITE" id="PS50089"/>
    </source>
</evidence>
<comment type="catalytic activity">
    <reaction evidence="1">
        <text>S-ubiquitinyl-[E2 ubiquitin-conjugating enzyme]-L-cysteine + [acceptor protein]-L-lysine = [E2 ubiquitin-conjugating enzyme]-L-cysteine + N(6)-ubiquitinyl-[acceptor protein]-L-lysine.</text>
        <dbReference type="EC" id="2.3.2.27"/>
    </reaction>
</comment>
<dbReference type="EC" id="2.3.2.27" evidence="2"/>
<evidence type="ECO:0000256" key="6">
    <source>
        <dbReference type="ARBA" id="ARBA00022786"/>
    </source>
</evidence>
<dbReference type="InterPro" id="IPR001841">
    <property type="entry name" value="Znf_RING"/>
</dbReference>
<proteinExistence type="predicted"/>